<feature type="compositionally biased region" description="Polar residues" evidence="1">
    <location>
        <begin position="377"/>
        <end position="394"/>
    </location>
</feature>
<protein>
    <submittedName>
        <fullName evidence="2">Uncharacterized protein</fullName>
    </submittedName>
</protein>
<feature type="compositionally biased region" description="Basic and acidic residues" evidence="1">
    <location>
        <begin position="232"/>
        <end position="250"/>
    </location>
</feature>
<feature type="compositionally biased region" description="Polar residues" evidence="1">
    <location>
        <begin position="904"/>
        <end position="915"/>
    </location>
</feature>
<dbReference type="Proteomes" id="UP000322873">
    <property type="component" value="Unassembled WGS sequence"/>
</dbReference>
<feature type="compositionally biased region" description="Polar residues" evidence="1">
    <location>
        <begin position="628"/>
        <end position="643"/>
    </location>
</feature>
<name>A0A5M9K0S8_MONFR</name>
<feature type="compositionally biased region" description="Low complexity" evidence="1">
    <location>
        <begin position="863"/>
        <end position="880"/>
    </location>
</feature>
<organism evidence="2 3">
    <name type="scientific">Monilinia fructicola</name>
    <name type="common">Brown rot fungus</name>
    <name type="synonym">Ciboria fructicola</name>
    <dbReference type="NCBI Taxonomy" id="38448"/>
    <lineage>
        <taxon>Eukaryota</taxon>
        <taxon>Fungi</taxon>
        <taxon>Dikarya</taxon>
        <taxon>Ascomycota</taxon>
        <taxon>Pezizomycotina</taxon>
        <taxon>Leotiomycetes</taxon>
        <taxon>Helotiales</taxon>
        <taxon>Sclerotiniaceae</taxon>
        <taxon>Monilinia</taxon>
    </lineage>
</organism>
<gene>
    <name evidence="2" type="ORF">EYC84_005311</name>
</gene>
<feature type="region of interest" description="Disordered" evidence="1">
    <location>
        <begin position="898"/>
        <end position="953"/>
    </location>
</feature>
<reference evidence="2 3" key="1">
    <citation type="submission" date="2019-06" db="EMBL/GenBank/DDBJ databases">
        <title>Genome Sequence of the Brown Rot Fungal Pathogen Monilinia fructicola.</title>
        <authorList>
            <person name="De Miccolis Angelini R.M."/>
            <person name="Landi L."/>
            <person name="Abate D."/>
            <person name="Pollastro S."/>
            <person name="Romanazzi G."/>
            <person name="Faretra F."/>
        </authorList>
    </citation>
    <scope>NUCLEOTIDE SEQUENCE [LARGE SCALE GENOMIC DNA]</scope>
    <source>
        <strain evidence="2 3">Mfrc123</strain>
    </source>
</reference>
<feature type="compositionally biased region" description="Low complexity" evidence="1">
    <location>
        <begin position="265"/>
        <end position="274"/>
    </location>
</feature>
<sequence length="978" mass="106092">MDMDDPWGSPWADEVDNHDELEIRRIDDVANGTKVGQASERLRNNVITTWGTSDDAFGDWEEDTGATKGGQHSLDLDGAAEQWNAPNRGAKLEVANDDVDALSPGWNDFSTSPAREVPKLSPSLLAKPVAIAREPSPDPWANAAPSEQSASVENRADSQATISSQESTEEVSEETIENDSLEEIEVIVPQPESPVVETTLEQEEPPLDHNIPEVADVQDKASDEVIGLSIEAESKKDPSAEGVEQDHQQDEIVLPSTRERDHELSQLSSSPSEASNHDESPPDSPRTSLDEEPKRSRITRAISPSVQEPIQNFDGSTAPEDELASEIKDENSEDDKDDEEPSNEVSDDDDFGDFGDFEEGISDDGEELVENHDSMKAPTSSELATPQNEPSEIQVSKRPSGPVDFSINLASVETLFGETGDQSDEAVEKIFIPDTIIADTFTSTEERKMWYRVSRYGTMRKYNTGDDENYVRIAWAPSQVKQDTQKIVARWMEEDRNNGHVSLGGTSKGGSVFGWNDPNAPPVPLATVLGPKRKSLKLEAKVEAKKSAEVPREWTKELARDRSRSRSRSSSKQKEHSPTNSIESNHNSLPQPPVAQFGWATTPAVHTASDSDSVTSNTGSFAKPLPLQMNSDSGHSRQSSSVLHSPLPMSPIEPPPTFLQAAPKPRPISMPPPSKNSSSSLSIANLAVVANGLNDDIDDDDEWGEMVSSPVVTEAPKFPNRGLRHKKSMSLGNSFTDSLPLPNPQVTKLQFGFGHKSTSSLDKILGKPQGSIKSQPPLSPGTTISSPLSLNPSFGDLWSMPPITPVPMQSNAIPPPSPTPSISGTTNTSSKSVSSLPSHITITDIWSQPPPSTPSVLTPPPTSTWSHSPSPSLPPTSTSTKDPWASVDFSFFDMPSPALAHPPTSLSSKATTPRPQSFPAPPKPKTVTFSTPSPKNTTTPLAPAYTNRNSKSKFEMEQDEIVKKIVSALPDLGYMFRR</sequence>
<dbReference type="AlphaFoldDB" id="A0A5M9K0S8"/>
<feature type="compositionally biased region" description="Pro residues" evidence="1">
    <location>
        <begin position="664"/>
        <end position="674"/>
    </location>
</feature>
<proteinExistence type="predicted"/>
<feature type="compositionally biased region" description="Polar residues" evidence="1">
    <location>
        <begin position="145"/>
        <end position="160"/>
    </location>
</feature>
<feature type="compositionally biased region" description="Pro residues" evidence="1">
    <location>
        <begin position="848"/>
        <end position="862"/>
    </location>
</feature>
<keyword evidence="3" id="KW-1185">Reference proteome</keyword>
<comment type="caution">
    <text evidence="2">The sequence shown here is derived from an EMBL/GenBank/DDBJ whole genome shotgun (WGS) entry which is preliminary data.</text>
</comment>
<feature type="compositionally biased region" description="Polar residues" evidence="1">
    <location>
        <begin position="608"/>
        <end position="620"/>
    </location>
</feature>
<feature type="compositionally biased region" description="Low complexity" evidence="1">
    <location>
        <begin position="820"/>
        <end position="830"/>
    </location>
</feature>
<accession>A0A5M9K0S8</accession>
<evidence type="ECO:0000313" key="2">
    <source>
        <dbReference type="EMBL" id="KAA8573746.1"/>
    </source>
</evidence>
<feature type="compositionally biased region" description="Polar residues" evidence="1">
    <location>
        <begin position="578"/>
        <end position="589"/>
    </location>
</feature>
<feature type="compositionally biased region" description="Basic and acidic residues" evidence="1">
    <location>
        <begin position="206"/>
        <end position="223"/>
    </location>
</feature>
<feature type="region of interest" description="Disordered" evidence="1">
    <location>
        <begin position="541"/>
        <end position="680"/>
    </location>
</feature>
<feature type="compositionally biased region" description="Polar residues" evidence="1">
    <location>
        <begin position="831"/>
        <end position="846"/>
    </location>
</feature>
<feature type="compositionally biased region" description="Polar residues" evidence="1">
    <location>
        <begin position="927"/>
        <end position="940"/>
    </location>
</feature>
<feature type="region of interest" description="Disordered" evidence="1">
    <location>
        <begin position="50"/>
        <end position="74"/>
    </location>
</feature>
<feature type="compositionally biased region" description="Acidic residues" evidence="1">
    <location>
        <begin position="167"/>
        <end position="185"/>
    </location>
</feature>
<feature type="compositionally biased region" description="Polar residues" evidence="1">
    <location>
        <begin position="302"/>
        <end position="315"/>
    </location>
</feature>
<evidence type="ECO:0000313" key="3">
    <source>
        <dbReference type="Proteomes" id="UP000322873"/>
    </source>
</evidence>
<dbReference type="VEuPathDB" id="FungiDB:MFRU_001g03220"/>
<feature type="region of interest" description="Disordered" evidence="1">
    <location>
        <begin position="133"/>
        <end position="400"/>
    </location>
</feature>
<feature type="compositionally biased region" description="Basic and acidic residues" evidence="1">
    <location>
        <begin position="541"/>
        <end position="564"/>
    </location>
</feature>
<feature type="compositionally biased region" description="Acidic residues" evidence="1">
    <location>
        <begin position="331"/>
        <end position="368"/>
    </location>
</feature>
<feature type="compositionally biased region" description="Polar residues" evidence="1">
    <location>
        <begin position="771"/>
        <end position="792"/>
    </location>
</feature>
<feature type="compositionally biased region" description="Pro residues" evidence="1">
    <location>
        <begin position="648"/>
        <end position="657"/>
    </location>
</feature>
<feature type="region of interest" description="Disordered" evidence="1">
    <location>
        <begin position="764"/>
        <end position="881"/>
    </location>
</feature>
<evidence type="ECO:0000256" key="1">
    <source>
        <dbReference type="SAM" id="MobiDB-lite"/>
    </source>
</evidence>
<dbReference type="EMBL" id="VICG01000003">
    <property type="protein sequence ID" value="KAA8573746.1"/>
    <property type="molecule type" value="Genomic_DNA"/>
</dbReference>